<evidence type="ECO:0000313" key="3">
    <source>
        <dbReference type="Proteomes" id="UP000305948"/>
    </source>
</evidence>
<name>A0A5C3N6Y4_9AGAM</name>
<dbReference type="AlphaFoldDB" id="A0A5C3N6Y4"/>
<proteinExistence type="predicted"/>
<reference evidence="2 3" key="1">
    <citation type="journal article" date="2019" name="Nat. Ecol. Evol.">
        <title>Megaphylogeny resolves global patterns of mushroom evolution.</title>
        <authorList>
            <person name="Varga T."/>
            <person name="Krizsan K."/>
            <person name="Foldi C."/>
            <person name="Dima B."/>
            <person name="Sanchez-Garcia M."/>
            <person name="Sanchez-Ramirez S."/>
            <person name="Szollosi G.J."/>
            <person name="Szarkandi J.G."/>
            <person name="Papp V."/>
            <person name="Albert L."/>
            <person name="Andreopoulos W."/>
            <person name="Angelini C."/>
            <person name="Antonin V."/>
            <person name="Barry K.W."/>
            <person name="Bougher N.L."/>
            <person name="Buchanan P."/>
            <person name="Buyck B."/>
            <person name="Bense V."/>
            <person name="Catcheside P."/>
            <person name="Chovatia M."/>
            <person name="Cooper J."/>
            <person name="Damon W."/>
            <person name="Desjardin D."/>
            <person name="Finy P."/>
            <person name="Geml J."/>
            <person name="Haridas S."/>
            <person name="Hughes K."/>
            <person name="Justo A."/>
            <person name="Karasinski D."/>
            <person name="Kautmanova I."/>
            <person name="Kiss B."/>
            <person name="Kocsube S."/>
            <person name="Kotiranta H."/>
            <person name="LaButti K.M."/>
            <person name="Lechner B.E."/>
            <person name="Liimatainen K."/>
            <person name="Lipzen A."/>
            <person name="Lukacs Z."/>
            <person name="Mihaltcheva S."/>
            <person name="Morgado L.N."/>
            <person name="Niskanen T."/>
            <person name="Noordeloos M.E."/>
            <person name="Ohm R.A."/>
            <person name="Ortiz-Santana B."/>
            <person name="Ovrebo C."/>
            <person name="Racz N."/>
            <person name="Riley R."/>
            <person name="Savchenko A."/>
            <person name="Shiryaev A."/>
            <person name="Soop K."/>
            <person name="Spirin V."/>
            <person name="Szebenyi C."/>
            <person name="Tomsovsky M."/>
            <person name="Tulloss R.E."/>
            <person name="Uehling J."/>
            <person name="Grigoriev I.V."/>
            <person name="Vagvolgyi C."/>
            <person name="Papp T."/>
            <person name="Martin F.M."/>
            <person name="Miettinen O."/>
            <person name="Hibbett D.S."/>
            <person name="Nagy L.G."/>
        </authorList>
    </citation>
    <scope>NUCLEOTIDE SEQUENCE [LARGE SCALE GENOMIC DNA]</scope>
    <source>
        <strain evidence="2 3">OMC1185</strain>
    </source>
</reference>
<sequence length="217" mass="24760">MARPLQYSFVTARLLPSKHLAWLRSPPPIQAAERVSTQPFLALKFPVKDMSPRHPREDECLVIISDSRPPNGSPFYVPIWPNTEGPRPPIRIDPPLPFVGTLYFHTSGAIRMPAQPDIPSHPDDHVIGQEDRERLLQYLRKDDMAIGQWRRDQEKISRGTGGPEPVGSKWDTFSGRPHTETLSRPAWHDIEVNDIDEQGLELVNLTGPYEELEKLKR</sequence>
<accession>A0A5C3N6Y4</accession>
<evidence type="ECO:0000313" key="2">
    <source>
        <dbReference type="EMBL" id="TFK52805.1"/>
    </source>
</evidence>
<organism evidence="2 3">
    <name type="scientific">Heliocybe sulcata</name>
    <dbReference type="NCBI Taxonomy" id="5364"/>
    <lineage>
        <taxon>Eukaryota</taxon>
        <taxon>Fungi</taxon>
        <taxon>Dikarya</taxon>
        <taxon>Basidiomycota</taxon>
        <taxon>Agaricomycotina</taxon>
        <taxon>Agaricomycetes</taxon>
        <taxon>Gloeophyllales</taxon>
        <taxon>Gloeophyllaceae</taxon>
        <taxon>Heliocybe</taxon>
    </lineage>
</organism>
<feature type="region of interest" description="Disordered" evidence="1">
    <location>
        <begin position="152"/>
        <end position="175"/>
    </location>
</feature>
<dbReference type="EMBL" id="ML213508">
    <property type="protein sequence ID" value="TFK52805.1"/>
    <property type="molecule type" value="Genomic_DNA"/>
</dbReference>
<protein>
    <submittedName>
        <fullName evidence="2">Uncharacterized protein</fullName>
    </submittedName>
</protein>
<keyword evidence="3" id="KW-1185">Reference proteome</keyword>
<evidence type="ECO:0000256" key="1">
    <source>
        <dbReference type="SAM" id="MobiDB-lite"/>
    </source>
</evidence>
<gene>
    <name evidence="2" type="ORF">OE88DRAFT_1656409</name>
</gene>
<dbReference type="Proteomes" id="UP000305948">
    <property type="component" value="Unassembled WGS sequence"/>
</dbReference>